<protein>
    <submittedName>
        <fullName evidence="1">Uncharacterized protein</fullName>
    </submittedName>
</protein>
<sequence>MVLFHPKKAF</sequence>
<organism evidence="1">
    <name type="scientific">Rhizophora mucronata</name>
    <name type="common">Asiatic mangrove</name>
    <dbReference type="NCBI Taxonomy" id="61149"/>
    <lineage>
        <taxon>Eukaryota</taxon>
        <taxon>Viridiplantae</taxon>
        <taxon>Streptophyta</taxon>
        <taxon>Embryophyta</taxon>
        <taxon>Tracheophyta</taxon>
        <taxon>Spermatophyta</taxon>
        <taxon>Magnoliopsida</taxon>
        <taxon>eudicotyledons</taxon>
        <taxon>Gunneridae</taxon>
        <taxon>Pentapetalae</taxon>
        <taxon>rosids</taxon>
        <taxon>fabids</taxon>
        <taxon>Malpighiales</taxon>
        <taxon>Rhizophoraceae</taxon>
        <taxon>Rhizophora</taxon>
    </lineage>
</organism>
<dbReference type="EMBL" id="GGEC01005646">
    <property type="protein sequence ID" value="MBW86129.1"/>
    <property type="molecule type" value="Transcribed_RNA"/>
</dbReference>
<accession>A0A2P2IY33</accession>
<evidence type="ECO:0000313" key="1">
    <source>
        <dbReference type="EMBL" id="MBW86129.1"/>
    </source>
</evidence>
<reference evidence="1" key="1">
    <citation type="submission" date="2018-02" db="EMBL/GenBank/DDBJ databases">
        <title>Rhizophora mucronata_Transcriptome.</title>
        <authorList>
            <person name="Meera S.P."/>
            <person name="Sreeshan A."/>
            <person name="Augustine A."/>
        </authorList>
    </citation>
    <scope>NUCLEOTIDE SEQUENCE</scope>
    <source>
        <tissue evidence="1">Leaf</tissue>
    </source>
</reference>
<proteinExistence type="predicted"/>
<name>A0A2P2IY33_RHIMU</name>